<dbReference type="EMBL" id="CP065047">
    <property type="protein sequence ID" value="QPI36666.1"/>
    <property type="molecule type" value="Genomic_DNA"/>
</dbReference>
<accession>A0AAX1J5H3</accession>
<dbReference type="Proteomes" id="UP000663583">
    <property type="component" value="Chromosome"/>
</dbReference>
<dbReference type="InterPro" id="IPR007969">
    <property type="entry name" value="DUF732"/>
</dbReference>
<dbReference type="Proteomes" id="UP000465306">
    <property type="component" value="Unassembled WGS sequence"/>
</dbReference>
<reference evidence="3" key="2">
    <citation type="submission" date="2020-02" db="EMBL/GenBank/DDBJ databases">
        <authorList>
            <person name="Matsumoto Y."/>
            <person name="Kinjo T."/>
            <person name="Motooka D."/>
            <person name="Nabeya D."/>
            <person name="Jung N."/>
            <person name="Uechi K."/>
            <person name="Horii T."/>
            <person name="Iida T."/>
            <person name="Fujita J."/>
            <person name="Nakamura S."/>
        </authorList>
    </citation>
    <scope>NUCLEOTIDE SEQUENCE</scope>
    <source>
        <strain evidence="3">JCM 13573</strain>
    </source>
</reference>
<evidence type="ECO:0000313" key="5">
    <source>
        <dbReference type="Proteomes" id="UP000465306"/>
    </source>
</evidence>
<dbReference type="KEGG" id="mku:I2456_19640"/>
<proteinExistence type="predicted"/>
<evidence type="ECO:0000256" key="1">
    <source>
        <dbReference type="SAM" id="SignalP"/>
    </source>
</evidence>
<sequence length="110" mass="11092">MFSPRITATITTALGAAAIGLAVASAGSAGASTTDDAFIARMKAVGVTFSSTEAAARDGRHVCSELASGKSGTQVATEVLNQTDLTSKQAAYLVVNATNAYCPEYASQLT</sequence>
<dbReference type="Pfam" id="PF05305">
    <property type="entry name" value="DUF732"/>
    <property type="match status" value="1"/>
</dbReference>
<protein>
    <submittedName>
        <fullName evidence="4">DUF732 domain-containing protein</fullName>
    </submittedName>
</protein>
<name>A0AAX1J5H3_9MYCO</name>
<evidence type="ECO:0000313" key="4">
    <source>
        <dbReference type="EMBL" id="QPI36666.1"/>
    </source>
</evidence>
<evidence type="ECO:0000259" key="2">
    <source>
        <dbReference type="Pfam" id="PF05305"/>
    </source>
</evidence>
<keyword evidence="5" id="KW-1185">Reference proteome</keyword>
<evidence type="ECO:0000313" key="3">
    <source>
        <dbReference type="EMBL" id="GFG67361.1"/>
    </source>
</evidence>
<feature type="signal peptide" evidence="1">
    <location>
        <begin position="1"/>
        <end position="31"/>
    </location>
</feature>
<feature type="domain" description="DUF732" evidence="2">
    <location>
        <begin position="35"/>
        <end position="104"/>
    </location>
</feature>
<organism evidence="4 6">
    <name type="scientific">Mycobacterium kubicae</name>
    <dbReference type="NCBI Taxonomy" id="120959"/>
    <lineage>
        <taxon>Bacteria</taxon>
        <taxon>Bacillati</taxon>
        <taxon>Actinomycetota</taxon>
        <taxon>Actinomycetes</taxon>
        <taxon>Mycobacteriales</taxon>
        <taxon>Mycobacteriaceae</taxon>
        <taxon>Mycobacterium</taxon>
        <taxon>Mycobacterium simiae complex</taxon>
    </lineage>
</organism>
<keyword evidence="1" id="KW-0732">Signal</keyword>
<dbReference type="AlphaFoldDB" id="A0AAX1J5H3"/>
<gene>
    <name evidence="4" type="ORF">I2456_19640</name>
    <name evidence="3" type="ORF">MKUB_48510</name>
</gene>
<evidence type="ECO:0000313" key="6">
    <source>
        <dbReference type="Proteomes" id="UP000663583"/>
    </source>
</evidence>
<dbReference type="EMBL" id="BLKU01000005">
    <property type="protein sequence ID" value="GFG67361.1"/>
    <property type="molecule type" value="Genomic_DNA"/>
</dbReference>
<dbReference type="RefSeq" id="WP_068028124.1">
    <property type="nucleotide sequence ID" value="NZ_BLKU01000005.1"/>
</dbReference>
<reference evidence="3 5" key="1">
    <citation type="journal article" date="2019" name="Emerg. Microbes Infect.">
        <title>Comprehensive subspecies identification of 175 nontuberculous mycobacteria species based on 7547 genomic profiles.</title>
        <authorList>
            <person name="Matsumoto Y."/>
            <person name="Kinjo T."/>
            <person name="Motooka D."/>
            <person name="Nabeya D."/>
            <person name="Jung N."/>
            <person name="Uechi K."/>
            <person name="Horii T."/>
            <person name="Iida T."/>
            <person name="Fujita J."/>
            <person name="Nakamura S."/>
        </authorList>
    </citation>
    <scope>NUCLEOTIDE SEQUENCE [LARGE SCALE GENOMIC DNA]</scope>
    <source>
        <strain evidence="3 5">JCM 13573</strain>
    </source>
</reference>
<feature type="chain" id="PRO_5043511217" evidence="1">
    <location>
        <begin position="32"/>
        <end position="110"/>
    </location>
</feature>
<reference evidence="4" key="3">
    <citation type="submission" date="2020-11" db="EMBL/GenBank/DDBJ databases">
        <title>Intraspecies plasmid and genomic variation of Mycobacterium kubicae revealed by the complete genome sequences of two clinical isolates.</title>
        <authorList>
            <person name="Hendrix J.R."/>
            <person name="Epperson L.E."/>
            <person name="Honda J.R."/>
            <person name="Strong M."/>
        </authorList>
    </citation>
    <scope>NUCLEOTIDE SEQUENCE</scope>
    <source>
        <strain evidence="4">JCM 13573</strain>
    </source>
</reference>